<evidence type="ECO:0000313" key="3">
    <source>
        <dbReference type="EMBL" id="AUB44079.1"/>
    </source>
</evidence>
<dbReference type="KEGG" id="nfl:COO91_04094"/>
<evidence type="ECO:0000313" key="2">
    <source>
        <dbReference type="EMBL" id="AUB38131.1"/>
    </source>
</evidence>
<keyword evidence="3" id="KW-0614">Plasmid</keyword>
<sequence>MKTGVFAKNILLWITGVVENKTEMLKVECDRWNESASILRVLP</sequence>
<dbReference type="Proteomes" id="UP000232003">
    <property type="component" value="Plasmid pNFSY07"/>
</dbReference>
<evidence type="ECO:0000313" key="4">
    <source>
        <dbReference type="Proteomes" id="UP000232003"/>
    </source>
</evidence>
<keyword evidence="4" id="KW-1185">Reference proteome</keyword>
<protein>
    <submittedName>
        <fullName evidence="1">Uncharacterized protein</fullName>
    </submittedName>
</protein>
<geneLocation type="plasmid" evidence="4">
    <name>pnfsy07</name>
</geneLocation>
<dbReference type="Proteomes" id="UP000232003">
    <property type="component" value="Chromosome"/>
</dbReference>
<dbReference type="EMBL" id="CP024792">
    <property type="protein sequence ID" value="AUB44079.1"/>
    <property type="molecule type" value="Genomic_DNA"/>
</dbReference>
<dbReference type="KEGG" id="nfl:COO91_00184"/>
<proteinExistence type="predicted"/>
<dbReference type="KEGG" id="nfl:COO91_10297"/>
<dbReference type="AlphaFoldDB" id="A0A2K8SFX5"/>
<dbReference type="EMBL" id="CP024785">
    <property type="protein sequence ID" value="AUB38131.1"/>
    <property type="molecule type" value="Genomic_DNA"/>
</dbReference>
<geneLocation type="plasmid" evidence="3">
    <name>pNFSY07</name>
</geneLocation>
<reference evidence="1 4" key="1">
    <citation type="submission" date="2017-11" db="EMBL/GenBank/DDBJ databases">
        <title>Complete genome of a free-living desiccation-tolerant cyanobacterium and its photosynthetic adaptation to extreme terrestrial habitat.</title>
        <authorList>
            <person name="Shang J."/>
        </authorList>
    </citation>
    <scope>NUCLEOTIDE SEQUENCE [LARGE SCALE GENOMIC DNA]</scope>
    <source>
        <strain evidence="1 4">CCNUN1</strain>
        <plasmid evidence="4">pnfsy07</plasmid>
        <plasmid evidence="3">pNFSY07</plasmid>
    </source>
</reference>
<evidence type="ECO:0000313" key="1">
    <source>
        <dbReference type="EMBL" id="AUB34364.1"/>
    </source>
</evidence>
<accession>A0A2K8SFX5</accession>
<organism evidence="1 4">
    <name type="scientific">Nostoc flagelliforme CCNUN1</name>
    <dbReference type="NCBI Taxonomy" id="2038116"/>
    <lineage>
        <taxon>Bacteria</taxon>
        <taxon>Bacillati</taxon>
        <taxon>Cyanobacteriota</taxon>
        <taxon>Cyanophyceae</taxon>
        <taxon>Nostocales</taxon>
        <taxon>Nostocaceae</taxon>
        <taxon>Nostoc</taxon>
    </lineage>
</organism>
<name>A0A2K8SFX5_9NOSO</name>
<gene>
    <name evidence="1" type="ORF">COO91_00184</name>
    <name evidence="2" type="ORF">COO91_04094</name>
    <name evidence="3" type="ORF">COO91_10297</name>
</gene>
<dbReference type="EMBL" id="CP024785">
    <property type="protein sequence ID" value="AUB34364.1"/>
    <property type="molecule type" value="Genomic_DNA"/>
</dbReference>